<dbReference type="InterPro" id="IPR057326">
    <property type="entry name" value="KR_dom"/>
</dbReference>
<sequence>MILEDGPAVKDMCVLVTGSTKGIGWAISRRLADLGCHVVGIARETDEVDFPGYLYACDLADAGATEDVLRTIREKFPIDGIVNNVGLDGPQPLGQIDLATLYNVFDLNVRAAVQVTQAFAETMKVRRSGRIVNVCSRAMWGAAERTSYAAAKSALASCTRTWALELAEFGITVNAVAPGPVETELFRQAHPVGSDAEKQALASVPMHRVGAPDDVAALIAFLLGPEAGFITGQIIGVDGGGALGQPY</sequence>
<proteinExistence type="inferred from homology"/>
<dbReference type="Pfam" id="PF13561">
    <property type="entry name" value="adh_short_C2"/>
    <property type="match status" value="1"/>
</dbReference>
<dbReference type="PRINTS" id="PR00081">
    <property type="entry name" value="GDHRDH"/>
</dbReference>
<dbReference type="AlphaFoldDB" id="A0A1C3K865"/>
<dbReference type="SUPFAM" id="SSF51735">
    <property type="entry name" value="NAD(P)-binding Rossmann-fold domains"/>
    <property type="match status" value="1"/>
</dbReference>
<dbReference type="PRINTS" id="PR00080">
    <property type="entry name" value="SDRFAMILY"/>
</dbReference>
<dbReference type="NCBIfam" id="NF005753">
    <property type="entry name" value="PRK07577.1"/>
    <property type="match status" value="1"/>
</dbReference>
<organism evidence="3 5">
    <name type="scientific">Orrella dioscoreae</name>
    <dbReference type="NCBI Taxonomy" id="1851544"/>
    <lineage>
        <taxon>Bacteria</taxon>
        <taxon>Pseudomonadati</taxon>
        <taxon>Pseudomonadota</taxon>
        <taxon>Betaproteobacteria</taxon>
        <taxon>Burkholderiales</taxon>
        <taxon>Alcaligenaceae</taxon>
        <taxon>Orrella</taxon>
    </lineage>
</organism>
<accession>A0A1C3K865</accession>
<dbReference type="KEGG" id="odi:ODI_R1608"/>
<dbReference type="PANTHER" id="PTHR42879:SF2">
    <property type="entry name" value="3-OXOACYL-[ACYL-CARRIER-PROTEIN] REDUCTASE FABG"/>
    <property type="match status" value="1"/>
</dbReference>
<dbReference type="InterPro" id="IPR002347">
    <property type="entry name" value="SDR_fam"/>
</dbReference>
<reference evidence="4 5" key="2">
    <citation type="submission" date="2017-08" db="EMBL/GenBank/DDBJ databases">
        <authorList>
            <person name="de Groot N.N."/>
        </authorList>
    </citation>
    <scope>NUCLEOTIDE SEQUENCE [LARGE SCALE GENOMIC DNA]</scope>
    <source>
        <strain evidence="4">Orrdi1</strain>
    </source>
</reference>
<dbReference type="Gene3D" id="3.40.50.720">
    <property type="entry name" value="NAD(P)-binding Rossmann-like Domain"/>
    <property type="match status" value="1"/>
</dbReference>
<evidence type="ECO:0000256" key="1">
    <source>
        <dbReference type="ARBA" id="ARBA00006484"/>
    </source>
</evidence>
<dbReference type="FunFam" id="3.40.50.720:FF:000084">
    <property type="entry name" value="Short-chain dehydrogenase reductase"/>
    <property type="match status" value="1"/>
</dbReference>
<keyword evidence="5" id="KW-1185">Reference proteome</keyword>
<dbReference type="PANTHER" id="PTHR42879">
    <property type="entry name" value="3-OXOACYL-(ACYL-CARRIER-PROTEIN) REDUCTASE"/>
    <property type="match status" value="1"/>
</dbReference>
<dbReference type="InterPro" id="IPR036291">
    <property type="entry name" value="NAD(P)-bd_dom_sf"/>
</dbReference>
<evidence type="ECO:0000313" key="3">
    <source>
        <dbReference type="EMBL" id="SBT27585.1"/>
    </source>
</evidence>
<feature type="domain" description="Ketoreductase" evidence="2">
    <location>
        <begin position="12"/>
        <end position="179"/>
    </location>
</feature>
<name>A0A1C3K865_9BURK</name>
<evidence type="ECO:0000313" key="5">
    <source>
        <dbReference type="Proteomes" id="UP000078558"/>
    </source>
</evidence>
<dbReference type="STRING" id="1851544.ODI_00574"/>
<dbReference type="EC" id="1.1.1.100" evidence="3"/>
<dbReference type="GO" id="GO:0004316">
    <property type="term" value="F:3-oxoacyl-[acyl-carrier-protein] reductase (NADPH) activity"/>
    <property type="evidence" value="ECO:0007669"/>
    <property type="project" value="UniProtKB-EC"/>
</dbReference>
<reference evidence="3 5" key="1">
    <citation type="submission" date="2016-06" db="EMBL/GenBank/DDBJ databases">
        <authorList>
            <person name="Kjaerup R.B."/>
            <person name="Dalgaard T.S."/>
            <person name="Juul-Madsen H.R."/>
        </authorList>
    </citation>
    <scope>NUCLEOTIDE SEQUENCE [LARGE SCALE GENOMIC DNA]</scope>
    <source>
        <strain evidence="3">Orrdi1</strain>
    </source>
</reference>
<dbReference type="SMART" id="SM00822">
    <property type="entry name" value="PKS_KR"/>
    <property type="match status" value="1"/>
</dbReference>
<dbReference type="EMBL" id="LT907988">
    <property type="protein sequence ID" value="SOE48730.1"/>
    <property type="molecule type" value="Genomic_DNA"/>
</dbReference>
<evidence type="ECO:0000313" key="4">
    <source>
        <dbReference type="EMBL" id="SOE48730.1"/>
    </source>
</evidence>
<comment type="similarity">
    <text evidence="1">Belongs to the short-chain dehydrogenases/reductases (SDR) family.</text>
</comment>
<evidence type="ECO:0000259" key="2">
    <source>
        <dbReference type="SMART" id="SM00822"/>
    </source>
</evidence>
<dbReference type="CDD" id="cd05233">
    <property type="entry name" value="SDR_c"/>
    <property type="match status" value="1"/>
</dbReference>
<keyword evidence="3" id="KW-0560">Oxidoreductase</keyword>
<protein>
    <submittedName>
        <fullName evidence="3">3-oxoacyl-[acyl-carrier protein] reductase</fullName>
        <ecNumber evidence="3">1.1.1.100</ecNumber>
    </submittedName>
</protein>
<gene>
    <name evidence="3" type="ORF">ODI_00574</name>
    <name evidence="4" type="ORF">ODI_R1608</name>
</gene>
<dbReference type="Proteomes" id="UP000078558">
    <property type="component" value="Chromosome I"/>
</dbReference>
<dbReference type="InterPro" id="IPR050259">
    <property type="entry name" value="SDR"/>
</dbReference>
<dbReference type="EMBL" id="FLRC01000055">
    <property type="protein sequence ID" value="SBT27585.1"/>
    <property type="molecule type" value="Genomic_DNA"/>
</dbReference>